<dbReference type="EMBL" id="JAHBBD010000020">
    <property type="protein sequence ID" value="MBW3083387.1"/>
    <property type="molecule type" value="Genomic_DNA"/>
</dbReference>
<sequence length="421" mass="45737">MANSTGNIIDYVSRRTASFDERPFNDVDALVLASLAYQRMPAAVPTLETALERHGTFAARVRDLPSYRKRAGVSMLGALRALLRAPFPAVTLADAYAALDGGDFAHDAGYTGLADPELTEALFAGAAANPRFAPIRVGGVRERFSEEDQTQFAAMTMLLPDGTLAVAFRGTDTSFVGWKEDFNMAFQYPVPAQRSAAEYVAHVAGLWRGDLILLGHSKGGNLAVYAAMHADDEVRARIRRVYSLDGPGFPDEVVAGEEYRAVADRVVKIVPETSIVGMILETPEPCRVVRSNEWGLMQHLAFSWRVRGDAFVEAPGVSASSRYFNRSLNQWLAGMSAEQRERAVDALFAVLGASERKGLLGLRDVGPKQVAAMLGTFAGLSDEDRRHLVEAATLLVKASLSIGGDPGEREERDDDSRDAER</sequence>
<accession>A0ABS6WCD6</accession>
<dbReference type="RefSeq" id="WP_219082473.1">
    <property type="nucleotide sequence ID" value="NZ_JAHBBD010000020.1"/>
</dbReference>
<name>A0ABS6WCD6_9BIFI</name>
<feature type="compositionally biased region" description="Basic and acidic residues" evidence="1">
    <location>
        <begin position="406"/>
        <end position="421"/>
    </location>
</feature>
<dbReference type="InterPro" id="IPR024499">
    <property type="entry name" value="Mbeg1-like"/>
</dbReference>
<feature type="region of interest" description="Disordered" evidence="1">
    <location>
        <begin position="402"/>
        <end position="421"/>
    </location>
</feature>
<protein>
    <submittedName>
        <fullName evidence="2">DUF2974 domain-containing protein</fullName>
    </submittedName>
</protein>
<evidence type="ECO:0000313" key="3">
    <source>
        <dbReference type="Proteomes" id="UP000812844"/>
    </source>
</evidence>
<proteinExistence type="predicted"/>
<dbReference type="Proteomes" id="UP000812844">
    <property type="component" value="Unassembled WGS sequence"/>
</dbReference>
<dbReference type="Pfam" id="PF11187">
    <property type="entry name" value="Mbeg1-like"/>
    <property type="match status" value="1"/>
</dbReference>
<reference evidence="2 3" key="1">
    <citation type="submission" date="2021-05" db="EMBL/GenBank/DDBJ databases">
        <title>Phylogenetic classification of ten novel species belonging to the genus Bifidobacterium comprising B. colchicus sp. nov., B. abeli sp. nov., B. bicoloris sp. nov., B. guerezis sp. nov., B. rosaliae sp. nov., B. santillanensis sp. nov., B. argentati sp. nov., B. amazzoni sp. nov., B. pluviali sp. nov., and B. pinnaculum sp. nov.</title>
        <authorList>
            <person name="Lugli G.A."/>
            <person name="Ruiz Garcia L."/>
            <person name="Margolles A."/>
            <person name="Ventura M."/>
        </authorList>
    </citation>
    <scope>NUCLEOTIDE SEQUENCE [LARGE SCALE GENOMIC DNA]</scope>
    <source>
        <strain evidence="2 3">6T3</strain>
    </source>
</reference>
<gene>
    <name evidence="2" type="ORF">KIH73_08435</name>
</gene>
<evidence type="ECO:0000256" key="1">
    <source>
        <dbReference type="SAM" id="MobiDB-lite"/>
    </source>
</evidence>
<evidence type="ECO:0000313" key="2">
    <source>
        <dbReference type="EMBL" id="MBW3083387.1"/>
    </source>
</evidence>
<comment type="caution">
    <text evidence="2">The sequence shown here is derived from an EMBL/GenBank/DDBJ whole genome shotgun (WGS) entry which is preliminary data.</text>
</comment>
<keyword evidence="3" id="KW-1185">Reference proteome</keyword>
<organism evidence="2 3">
    <name type="scientific">Bifidobacterium phasiani</name>
    <dbReference type="NCBI Taxonomy" id="2834431"/>
    <lineage>
        <taxon>Bacteria</taxon>
        <taxon>Bacillati</taxon>
        <taxon>Actinomycetota</taxon>
        <taxon>Actinomycetes</taxon>
        <taxon>Bifidobacteriales</taxon>
        <taxon>Bifidobacteriaceae</taxon>
        <taxon>Bifidobacterium</taxon>
    </lineage>
</organism>